<keyword evidence="11 13" id="KW-0998">Cell outer membrane</keyword>
<evidence type="ECO:0000256" key="8">
    <source>
        <dbReference type="ARBA" id="ARBA00023136"/>
    </source>
</evidence>
<keyword evidence="15" id="KW-1185">Reference proteome</keyword>
<dbReference type="eggNOG" id="COG3017">
    <property type="taxonomic scope" value="Bacteria"/>
</dbReference>
<dbReference type="Gene3D" id="2.50.20.10">
    <property type="entry name" value="Lipoprotein localisation LolA/LolB/LppX"/>
    <property type="match status" value="1"/>
</dbReference>
<dbReference type="HAMAP" id="MF_00233">
    <property type="entry name" value="LolB"/>
    <property type="match status" value="1"/>
</dbReference>
<dbReference type="CDD" id="cd16326">
    <property type="entry name" value="LolB"/>
    <property type="match status" value="1"/>
</dbReference>
<protein>
    <recommendedName>
        <fullName evidence="4 13">Outer-membrane lipoprotein LolB</fullName>
    </recommendedName>
</protein>
<comment type="subunit">
    <text evidence="3 13">Monomer.</text>
</comment>
<keyword evidence="12 13" id="KW-0449">Lipoprotein</keyword>
<dbReference type="SUPFAM" id="SSF89392">
    <property type="entry name" value="Prokaryotic lipoproteins and lipoprotein localization factors"/>
    <property type="match status" value="1"/>
</dbReference>
<evidence type="ECO:0000256" key="1">
    <source>
        <dbReference type="ARBA" id="ARBA00004459"/>
    </source>
</evidence>
<dbReference type="InterPro" id="IPR029046">
    <property type="entry name" value="LolA/LolB/LppX"/>
</dbReference>
<dbReference type="Proteomes" id="UP000029994">
    <property type="component" value="Unassembled WGS sequence"/>
</dbReference>
<comment type="similarity">
    <text evidence="2 13">Belongs to the LolB family.</text>
</comment>
<evidence type="ECO:0000256" key="11">
    <source>
        <dbReference type="ARBA" id="ARBA00023237"/>
    </source>
</evidence>
<dbReference type="RefSeq" id="WP_404976590.1">
    <property type="nucleotide sequence ID" value="NZ_CP061845.1"/>
</dbReference>
<accession>A0A099LQW4</accession>
<evidence type="ECO:0000256" key="12">
    <source>
        <dbReference type="ARBA" id="ARBA00023288"/>
    </source>
</evidence>
<evidence type="ECO:0000256" key="4">
    <source>
        <dbReference type="ARBA" id="ARBA00016202"/>
    </source>
</evidence>
<evidence type="ECO:0000256" key="2">
    <source>
        <dbReference type="ARBA" id="ARBA00009696"/>
    </source>
</evidence>
<comment type="subcellular location">
    <subcellularLocation>
        <location evidence="1 13">Cell outer membrane</location>
        <topology evidence="1 13">Lipid-anchor</topology>
    </subcellularLocation>
</comment>
<evidence type="ECO:0000256" key="3">
    <source>
        <dbReference type="ARBA" id="ARBA00011245"/>
    </source>
</evidence>
<evidence type="ECO:0000256" key="5">
    <source>
        <dbReference type="ARBA" id="ARBA00022448"/>
    </source>
</evidence>
<keyword evidence="6 13" id="KW-0732">Signal</keyword>
<evidence type="ECO:0000256" key="7">
    <source>
        <dbReference type="ARBA" id="ARBA00022927"/>
    </source>
</evidence>
<dbReference type="STRING" id="29495.EA26_04560"/>
<comment type="caution">
    <text evidence="14">The sequence shown here is derived from an EMBL/GenBank/DDBJ whole genome shotgun (WGS) entry which is preliminary data.</text>
</comment>
<evidence type="ECO:0000313" key="14">
    <source>
        <dbReference type="EMBL" id="KGK10608.1"/>
    </source>
</evidence>
<keyword evidence="10 13" id="KW-0143">Chaperone</keyword>
<dbReference type="GO" id="GO:0044874">
    <property type="term" value="P:lipoprotein localization to outer membrane"/>
    <property type="evidence" value="ECO:0007669"/>
    <property type="project" value="UniProtKB-UniRule"/>
</dbReference>
<keyword evidence="8 13" id="KW-0472">Membrane</keyword>
<dbReference type="GeneID" id="43682472"/>
<evidence type="ECO:0000313" key="15">
    <source>
        <dbReference type="Proteomes" id="UP000029994"/>
    </source>
</evidence>
<sequence length="204" mass="23197">MMRYRTYFWLILLPFLLTGCITLSEQHTSVEWQSHQAKLAQIRAFQVTGKLGYIAPDQRQNLSFLWKHSDTHSNLRFTTFLGQTALNLTITPDGARVETYDDQILSAENATALVYQLTGLVLPIEQLPDWMLGMPDGADAYTLTEQNTLQTIDKTIASQPWHIAYSQYRDTPFGANVIPLPAKLSLTQNKIKLNIVVTKWTLQP</sequence>
<name>A0A099LQW4_9VIBR</name>
<evidence type="ECO:0000256" key="13">
    <source>
        <dbReference type="HAMAP-Rule" id="MF_00233"/>
    </source>
</evidence>
<dbReference type="Pfam" id="PF03550">
    <property type="entry name" value="LolB"/>
    <property type="match status" value="1"/>
</dbReference>
<keyword evidence="5 13" id="KW-0813">Transport</keyword>
<proteinExistence type="inferred from homology"/>
<reference evidence="14 15" key="1">
    <citation type="submission" date="2014-04" db="EMBL/GenBank/DDBJ databases">
        <title>Genome sequencing of Vibrio navarrensis strains.</title>
        <authorList>
            <person name="Gladney L.M."/>
            <person name="Katz L.S."/>
            <person name="Marino-Ramirez L."/>
            <person name="Jordan I.K."/>
        </authorList>
    </citation>
    <scope>NUCLEOTIDE SEQUENCE [LARGE SCALE GENOMIC DNA]</scope>
    <source>
        <strain evidence="14 15">ATCC 51183</strain>
    </source>
</reference>
<dbReference type="AlphaFoldDB" id="A0A099LQW4"/>
<evidence type="ECO:0000256" key="9">
    <source>
        <dbReference type="ARBA" id="ARBA00023139"/>
    </source>
</evidence>
<organism evidence="14 15">
    <name type="scientific">Vibrio navarrensis</name>
    <dbReference type="NCBI Taxonomy" id="29495"/>
    <lineage>
        <taxon>Bacteria</taxon>
        <taxon>Pseudomonadati</taxon>
        <taxon>Pseudomonadota</taxon>
        <taxon>Gammaproteobacteria</taxon>
        <taxon>Vibrionales</taxon>
        <taxon>Vibrionaceae</taxon>
        <taxon>Vibrio</taxon>
    </lineage>
</organism>
<dbReference type="NCBIfam" id="TIGR00548">
    <property type="entry name" value="lolB"/>
    <property type="match status" value="1"/>
</dbReference>
<comment type="function">
    <text evidence="13">Plays a critical role in the incorporation of lipoproteins in the outer membrane after they are released by the LolA protein.</text>
</comment>
<gene>
    <name evidence="13" type="primary">lolB</name>
    <name evidence="14" type="ORF">EA26_04560</name>
</gene>
<evidence type="ECO:0000256" key="10">
    <source>
        <dbReference type="ARBA" id="ARBA00023186"/>
    </source>
</evidence>
<evidence type="ECO:0000256" key="6">
    <source>
        <dbReference type="ARBA" id="ARBA00022729"/>
    </source>
</evidence>
<dbReference type="GO" id="GO:0009279">
    <property type="term" value="C:cell outer membrane"/>
    <property type="evidence" value="ECO:0007669"/>
    <property type="project" value="UniProtKB-SubCell"/>
</dbReference>
<dbReference type="PROSITE" id="PS51257">
    <property type="entry name" value="PROKAR_LIPOPROTEIN"/>
    <property type="match status" value="1"/>
</dbReference>
<keyword evidence="7 13" id="KW-0653">Protein transport</keyword>
<dbReference type="GO" id="GO:0015031">
    <property type="term" value="P:protein transport"/>
    <property type="evidence" value="ECO:0007669"/>
    <property type="project" value="UniProtKB-KW"/>
</dbReference>
<dbReference type="EMBL" id="JMCG01000001">
    <property type="protein sequence ID" value="KGK10608.1"/>
    <property type="molecule type" value="Genomic_DNA"/>
</dbReference>
<dbReference type="InterPro" id="IPR004565">
    <property type="entry name" value="OM_lipoprot_LolB"/>
</dbReference>
<keyword evidence="9 13" id="KW-0564">Palmitate</keyword>